<evidence type="ECO:0000313" key="3">
    <source>
        <dbReference type="Proteomes" id="UP000018721"/>
    </source>
</evidence>
<dbReference type="EMBL" id="ANIZ01003309">
    <property type="protein sequence ID" value="ETI34593.1"/>
    <property type="molecule type" value="Genomic_DNA"/>
</dbReference>
<gene>
    <name evidence="2" type="ORF">F443_18943</name>
</gene>
<dbReference type="OrthoDB" id="124578at2759"/>
<name>V9E7S3_PHYNI</name>
<proteinExistence type="predicted"/>
<comment type="caution">
    <text evidence="2">The sequence shown here is derived from an EMBL/GenBank/DDBJ whole genome shotgun (WGS) entry which is preliminary data.</text>
</comment>
<evidence type="ECO:0000256" key="1">
    <source>
        <dbReference type="SAM" id="MobiDB-lite"/>
    </source>
</evidence>
<dbReference type="AlphaFoldDB" id="V9E7S3"/>
<keyword evidence="3" id="KW-1185">Reference proteome</keyword>
<dbReference type="Proteomes" id="UP000018721">
    <property type="component" value="Unassembled WGS sequence"/>
</dbReference>
<organism evidence="2 3">
    <name type="scientific">Phytophthora nicotianae P1569</name>
    <dbReference type="NCBI Taxonomy" id="1317065"/>
    <lineage>
        <taxon>Eukaryota</taxon>
        <taxon>Sar</taxon>
        <taxon>Stramenopiles</taxon>
        <taxon>Oomycota</taxon>
        <taxon>Peronosporomycetes</taxon>
        <taxon>Peronosporales</taxon>
        <taxon>Peronosporaceae</taxon>
        <taxon>Phytophthora</taxon>
    </lineage>
</organism>
<sequence length="248" mass="27934">MRDAVLQKWREDPRLFEFSQYMSSQWLYGSFSTWQAYATPIGFASTNNPVETFNAVIKRDYTLRRRLKMGTLLREFSACCQDQSMSKRQFQFGVLAGASLTRRVADLARGNLLAISCCHPIDIESAGHSAIVRVKAVAPHRIVVAPNKRREEGIAVSAQMGVNYARMEIQNQPWGGWTVDLWRQTCPCNYWFMFGSCVHLLYAHGMTAHVDSQGRDVLVNRKKRRRGDTGGAGPGGRPRFAGPALCIE</sequence>
<accession>V9E7S3</accession>
<feature type="region of interest" description="Disordered" evidence="1">
    <location>
        <begin position="221"/>
        <end position="242"/>
    </location>
</feature>
<protein>
    <recommendedName>
        <fullName evidence="4">SWIM-type domain-containing protein</fullName>
    </recommendedName>
</protein>
<dbReference type="HOGENOM" id="CLU_072462_0_0_1"/>
<evidence type="ECO:0008006" key="4">
    <source>
        <dbReference type="Google" id="ProtNLM"/>
    </source>
</evidence>
<evidence type="ECO:0000313" key="2">
    <source>
        <dbReference type="EMBL" id="ETI34593.1"/>
    </source>
</evidence>
<reference evidence="2 3" key="1">
    <citation type="submission" date="2013-11" db="EMBL/GenBank/DDBJ databases">
        <title>The Genome Sequence of Phytophthora parasitica P1569.</title>
        <authorList>
            <consortium name="The Broad Institute Genomics Platform"/>
            <person name="Russ C."/>
            <person name="Tyler B."/>
            <person name="Panabieres F."/>
            <person name="Shan W."/>
            <person name="Tripathy S."/>
            <person name="Grunwald N."/>
            <person name="Machado M."/>
            <person name="Johnson C.S."/>
            <person name="Arredondo F."/>
            <person name="Hong C."/>
            <person name="Coffey M."/>
            <person name="Young S.K."/>
            <person name="Zeng Q."/>
            <person name="Gargeya S."/>
            <person name="Fitzgerald M."/>
            <person name="Abouelleil A."/>
            <person name="Alvarado L."/>
            <person name="Chapman S.B."/>
            <person name="Gainer-Dewar J."/>
            <person name="Goldberg J."/>
            <person name="Griggs A."/>
            <person name="Gujja S."/>
            <person name="Hansen M."/>
            <person name="Howarth C."/>
            <person name="Imamovic A."/>
            <person name="Ireland A."/>
            <person name="Larimer J."/>
            <person name="McCowan C."/>
            <person name="Murphy C."/>
            <person name="Pearson M."/>
            <person name="Poon T.W."/>
            <person name="Priest M."/>
            <person name="Roberts A."/>
            <person name="Saif S."/>
            <person name="Shea T."/>
            <person name="Sykes S."/>
            <person name="Wortman J."/>
            <person name="Nusbaum C."/>
            <person name="Birren B."/>
        </authorList>
    </citation>
    <scope>NUCLEOTIDE SEQUENCE [LARGE SCALE GENOMIC DNA]</scope>
    <source>
        <strain evidence="2 3">P1569</strain>
    </source>
</reference>